<dbReference type="EMBL" id="CP029701">
    <property type="protein sequence ID" value="QHV63345.1"/>
    <property type="molecule type" value="Genomic_DNA"/>
</dbReference>
<accession>A0AAE6W235</accession>
<evidence type="ECO:0000313" key="4">
    <source>
        <dbReference type="Proteomes" id="UP000642553"/>
    </source>
</evidence>
<dbReference type="InterPro" id="IPR011990">
    <property type="entry name" value="TPR-like_helical_dom_sf"/>
</dbReference>
<proteinExistence type="predicted"/>
<gene>
    <name evidence="3" type="ORF">DMI76_08215</name>
</gene>
<name>A0AAE6W235_9BACT</name>
<organism evidence="3 4">
    <name type="scientific">Akkermansia massiliensis</name>
    <dbReference type="NCBI Taxonomy" id="2927224"/>
    <lineage>
        <taxon>Bacteria</taxon>
        <taxon>Pseudomonadati</taxon>
        <taxon>Verrucomicrobiota</taxon>
        <taxon>Verrucomicrobiia</taxon>
        <taxon>Verrucomicrobiales</taxon>
        <taxon>Akkermansiaceae</taxon>
        <taxon>Akkermansia</taxon>
    </lineage>
</organism>
<dbReference type="AlphaFoldDB" id="A0AAE6W235"/>
<keyword evidence="2" id="KW-0802">TPR repeat</keyword>
<keyword evidence="1" id="KW-0677">Repeat</keyword>
<reference evidence="3" key="1">
    <citation type="submission" date="2018-05" db="EMBL/GenBank/DDBJ databases">
        <title>Complete genome sequnece of Akkermansia muciniphila EB-AMDK-40.</title>
        <authorList>
            <person name="Nam Y.-D."/>
            <person name="Chung W.-H."/>
            <person name="Park Y.S."/>
            <person name="Kang J."/>
        </authorList>
    </citation>
    <scope>NUCLEOTIDE SEQUENCE</scope>
    <source>
        <strain evidence="3">EB-AMDK-40</strain>
    </source>
</reference>
<dbReference type="Gene3D" id="1.25.40.10">
    <property type="entry name" value="Tetratricopeptide repeat domain"/>
    <property type="match status" value="2"/>
</dbReference>
<dbReference type="SUPFAM" id="SSF48452">
    <property type="entry name" value="TPR-like"/>
    <property type="match status" value="2"/>
</dbReference>
<dbReference type="Proteomes" id="UP000642553">
    <property type="component" value="Chromosome"/>
</dbReference>
<sequence length="491" mass="55978">MPPRLIALNYYMRSLPVWSAAVVHHLRLYSSMIETITEEQLTPQQAEFWVRARQAVDMNNYPYAVSLLKALVKQLPGFLEGRRALRACEIKLNPEAKKGGLFSGMKISTSKLTSSKKDAATQLSALEDELENDPYSIPVNEALYTAAMDVGFPDLAAFALETVRQGHPGNKKMLHMLASHYVSRDMPAQAAEVYHDLVKLDPTDSVAVKSEKDCMARATMQQQKWEEAKSFRDVMKNSAETNSLDKSDKKGLTRAELEERLGLLSARYAQNQQDLAAVRDIAGVYEQMEDWANAYSFYNYAFSLSNNDISLENKASEMNERYRKAQVEEIRRRAAAEPDNKELQEQLVQFSKEAAEQQVAVCRQRVENNPTDPQTRFELGQALFDCGNYTEAIPELQRARNNPHIRIRAMLLLGKCYDAKNMHDMALRQLEEANKELIEMNDTKKEILYMIGLLYEKLGKKEESLAAFQQIYDAEYGYRDVAKRVESSYSN</sequence>
<evidence type="ECO:0000256" key="2">
    <source>
        <dbReference type="ARBA" id="ARBA00022803"/>
    </source>
</evidence>
<dbReference type="PANTHER" id="PTHR45586">
    <property type="entry name" value="TPR REPEAT-CONTAINING PROTEIN PA4667"/>
    <property type="match status" value="1"/>
</dbReference>
<dbReference type="PANTHER" id="PTHR45586:SF1">
    <property type="entry name" value="LIPOPOLYSACCHARIDE ASSEMBLY PROTEIN B"/>
    <property type="match status" value="1"/>
</dbReference>
<protein>
    <submittedName>
        <fullName evidence="3">Tetratricopeptide repeat protein</fullName>
    </submittedName>
</protein>
<evidence type="ECO:0000256" key="1">
    <source>
        <dbReference type="ARBA" id="ARBA00022737"/>
    </source>
</evidence>
<dbReference type="SMART" id="SM00028">
    <property type="entry name" value="TPR"/>
    <property type="match status" value="4"/>
</dbReference>
<dbReference type="InterPro" id="IPR019734">
    <property type="entry name" value="TPR_rpt"/>
</dbReference>
<evidence type="ECO:0000313" key="3">
    <source>
        <dbReference type="EMBL" id="QHV63345.1"/>
    </source>
</evidence>
<dbReference type="Pfam" id="PF13181">
    <property type="entry name" value="TPR_8"/>
    <property type="match status" value="1"/>
</dbReference>
<dbReference type="InterPro" id="IPR051012">
    <property type="entry name" value="CellSynth/LPSAsmb/PSIAsmb"/>
</dbReference>